<dbReference type="Pfam" id="PF00326">
    <property type="entry name" value="Peptidase_S9"/>
    <property type="match status" value="1"/>
</dbReference>
<dbReference type="Gene3D" id="1.20.1440.110">
    <property type="entry name" value="acylaminoacyl peptidase"/>
    <property type="match status" value="1"/>
</dbReference>
<accession>A0AAW1PU86</accession>
<dbReference type="PANTHER" id="PTHR22946:SF12">
    <property type="entry name" value="CONIDIAL PIGMENT BIOSYNTHESIS PROTEIN AYG1 (AFU_ORTHOLOGUE AFUA_2G17550)"/>
    <property type="match status" value="1"/>
</dbReference>
<reference evidence="2 3" key="1">
    <citation type="journal article" date="2024" name="Nat. Commun.">
        <title>Phylogenomics reveals the evolutionary origins of lichenization in chlorophyte algae.</title>
        <authorList>
            <person name="Puginier C."/>
            <person name="Libourel C."/>
            <person name="Otte J."/>
            <person name="Skaloud P."/>
            <person name="Haon M."/>
            <person name="Grisel S."/>
            <person name="Petersen M."/>
            <person name="Berrin J.G."/>
            <person name="Delaux P.M."/>
            <person name="Dal Grande F."/>
            <person name="Keller J."/>
        </authorList>
    </citation>
    <scope>NUCLEOTIDE SEQUENCE [LARGE SCALE GENOMIC DNA]</scope>
    <source>
        <strain evidence="2 3">SAG 2036</strain>
    </source>
</reference>
<dbReference type="InterPro" id="IPR001375">
    <property type="entry name" value="Peptidase_S9_cat"/>
</dbReference>
<dbReference type="Gene3D" id="3.40.50.1820">
    <property type="entry name" value="alpha/beta hydrolase"/>
    <property type="match status" value="1"/>
</dbReference>
<dbReference type="SUPFAM" id="SSF53474">
    <property type="entry name" value="alpha/beta-Hydrolases"/>
    <property type="match status" value="1"/>
</dbReference>
<protein>
    <recommendedName>
        <fullName evidence="1">Peptidase S9 prolyl oligopeptidase catalytic domain-containing protein</fullName>
    </recommendedName>
</protein>
<evidence type="ECO:0000259" key="1">
    <source>
        <dbReference type="Pfam" id="PF00326"/>
    </source>
</evidence>
<name>A0AAW1PU86_9CHLO</name>
<proteinExistence type="predicted"/>
<dbReference type="EMBL" id="JALJOQ010000009">
    <property type="protein sequence ID" value="KAK9812128.1"/>
    <property type="molecule type" value="Genomic_DNA"/>
</dbReference>
<dbReference type="InterPro" id="IPR050261">
    <property type="entry name" value="FrsA_esterase"/>
</dbReference>
<dbReference type="InterPro" id="IPR029058">
    <property type="entry name" value="AB_hydrolase_fold"/>
</dbReference>
<dbReference type="PANTHER" id="PTHR22946">
    <property type="entry name" value="DIENELACTONE HYDROLASE DOMAIN-CONTAINING PROTEIN-RELATED"/>
    <property type="match status" value="1"/>
</dbReference>
<dbReference type="GO" id="GO:0006508">
    <property type="term" value="P:proteolysis"/>
    <property type="evidence" value="ECO:0007669"/>
    <property type="project" value="InterPro"/>
</dbReference>
<evidence type="ECO:0000313" key="3">
    <source>
        <dbReference type="Proteomes" id="UP001465755"/>
    </source>
</evidence>
<keyword evidence="3" id="KW-1185">Reference proteome</keyword>
<organism evidence="2 3">
    <name type="scientific">Symbiochloris irregularis</name>
    <dbReference type="NCBI Taxonomy" id="706552"/>
    <lineage>
        <taxon>Eukaryota</taxon>
        <taxon>Viridiplantae</taxon>
        <taxon>Chlorophyta</taxon>
        <taxon>core chlorophytes</taxon>
        <taxon>Trebouxiophyceae</taxon>
        <taxon>Trebouxiales</taxon>
        <taxon>Trebouxiaceae</taxon>
        <taxon>Symbiochloris</taxon>
    </lineage>
</organism>
<gene>
    <name evidence="2" type="ORF">WJX73_009536</name>
</gene>
<dbReference type="GO" id="GO:0008236">
    <property type="term" value="F:serine-type peptidase activity"/>
    <property type="evidence" value="ECO:0007669"/>
    <property type="project" value="InterPro"/>
</dbReference>
<sequence length="589" mass="62991">MQPHWASLDARMRAAPGAFQPSSSSNGNAACSQALQYHDFALQTLSDCSDPANQDSELCGYIGEYLELPSTANAESAGHYAQPPLDLINLFINPTDSGKPWANFLAMTTLGQTADLGSVAYIASVINAKWATLNDSSITEDDFVGAWSRAWWGQADTVFDQATSFSNPYDWVSKRDLFFEAANFYFTGAWPQPTQPEAQDALSNMRMALRSGFKAWQAATSTRVIYFTVNYTAEGNTANGTTEFTQLPGFFITPDPSRKLPTALMGTGFDWPKEAFFLQTGQALLDRGYAALYFEGPGQGEALWNAPHLTFTNDWAGAISPFLDYAENQLSQYIDSSRIVLEGSSLGGYLSGRACAGLSDRLAACYPNPARTDLTAAFNVTAKYAVPVWGPIQYVGQQNASLLPPGYAAAFSNLSNIMTPLLFQCTADTRAPEAFAEPIAAQSTVDPDLIYLAASFGGVVSSDYPTLLSGLWEGFRRVSAFTNPDIANISCPVLTVKGAEDDLLGGQEAAFIAALSPATAVKSKLITFNASSGAALHDQSGAPIAANAAVFAFLDPILKGNSSTSSVLSAAGRRLHKSAHHSKTHSDLL</sequence>
<dbReference type="Proteomes" id="UP001465755">
    <property type="component" value="Unassembled WGS sequence"/>
</dbReference>
<comment type="caution">
    <text evidence="2">The sequence shown here is derived from an EMBL/GenBank/DDBJ whole genome shotgun (WGS) entry which is preliminary data.</text>
</comment>
<feature type="domain" description="Peptidase S9 prolyl oligopeptidase catalytic" evidence="1">
    <location>
        <begin position="323"/>
        <end position="432"/>
    </location>
</feature>
<dbReference type="AlphaFoldDB" id="A0AAW1PU86"/>
<evidence type="ECO:0000313" key="2">
    <source>
        <dbReference type="EMBL" id="KAK9812128.1"/>
    </source>
</evidence>